<dbReference type="EMBL" id="DF238801">
    <property type="protein sequence ID" value="GAC96161.1"/>
    <property type="molecule type" value="Genomic_DNA"/>
</dbReference>
<dbReference type="HOGENOM" id="CLU_1468818_0_0_1"/>
<evidence type="ECO:0000313" key="1">
    <source>
        <dbReference type="EMBL" id="GAC96161.1"/>
    </source>
</evidence>
<protein>
    <submittedName>
        <fullName evidence="1">Uncharacterized protein</fullName>
    </submittedName>
</protein>
<sequence length="184" mass="21432">MTVSAAMVGRRNQGEMRVEQSELNRASFETVRICSQTRFRRSMTLLLFQARRSRNAKRFPSSDSTFLHIVHHPIGVRQSLAWRWRQLLRGAAGRRAKAVERFLNAQSLPSVDHFIWRTTEIETPFAVQLPFINLLVQRHTTWLYRRCINNTVQSTTAVKVELSPLLDALRARSPSVWFRSSKRI</sequence>
<dbReference type="RefSeq" id="XP_012189748.1">
    <property type="nucleotide sequence ID" value="XM_012334358.1"/>
</dbReference>
<dbReference type="AlphaFoldDB" id="R9P475"/>
<dbReference type="Proteomes" id="UP000014071">
    <property type="component" value="Unassembled WGS sequence"/>
</dbReference>
<organism evidence="1 2">
    <name type="scientific">Pseudozyma hubeiensis (strain SY62)</name>
    <name type="common">Yeast</name>
    <dbReference type="NCBI Taxonomy" id="1305764"/>
    <lineage>
        <taxon>Eukaryota</taxon>
        <taxon>Fungi</taxon>
        <taxon>Dikarya</taxon>
        <taxon>Basidiomycota</taxon>
        <taxon>Ustilaginomycotina</taxon>
        <taxon>Ustilaginomycetes</taxon>
        <taxon>Ustilaginales</taxon>
        <taxon>Ustilaginaceae</taxon>
        <taxon>Pseudozyma</taxon>
    </lineage>
</organism>
<gene>
    <name evidence="1" type="ORF">PHSY_003741</name>
</gene>
<name>R9P475_PSEHS</name>
<accession>R9P475</accession>
<proteinExistence type="predicted"/>
<keyword evidence="2" id="KW-1185">Reference proteome</keyword>
<evidence type="ECO:0000313" key="2">
    <source>
        <dbReference type="Proteomes" id="UP000014071"/>
    </source>
</evidence>
<dbReference type="GeneID" id="24109027"/>
<reference evidence="2" key="1">
    <citation type="journal article" date="2013" name="Genome Announc.">
        <title>Draft genome sequence of the basidiomycetous yeast-like fungus Pseudozyma hubeiensis SY62, which produces an abundant amount of the biosurfactant mannosylerythritol lipids.</title>
        <authorList>
            <person name="Konishi M."/>
            <person name="Hatada Y."/>
            <person name="Horiuchi J."/>
        </authorList>
    </citation>
    <scope>NUCLEOTIDE SEQUENCE [LARGE SCALE GENOMIC DNA]</scope>
    <source>
        <strain evidence="2">SY62</strain>
    </source>
</reference>